<feature type="domain" description="NEAT" evidence="7">
    <location>
        <begin position="40"/>
        <end position="164"/>
    </location>
</feature>
<dbReference type="Pfam" id="PF05031">
    <property type="entry name" value="NEAT"/>
    <property type="match status" value="1"/>
</dbReference>
<evidence type="ECO:0000313" key="9">
    <source>
        <dbReference type="Proteomes" id="UP001356080"/>
    </source>
</evidence>
<keyword evidence="6" id="KW-1133">Transmembrane helix</keyword>
<keyword evidence="6" id="KW-0472">Membrane</keyword>
<keyword evidence="3" id="KW-0964">Secreted</keyword>
<evidence type="ECO:0000313" key="8">
    <source>
        <dbReference type="EMBL" id="MEF2292481.1"/>
    </source>
</evidence>
<accession>A0ABU7VFQ5</accession>
<evidence type="ECO:0000259" key="7">
    <source>
        <dbReference type="PROSITE" id="PS50978"/>
    </source>
</evidence>
<reference evidence="8 9" key="1">
    <citation type="submission" date="2024-01" db="EMBL/GenBank/DDBJ databases">
        <title>Survival strategy associated with biotechnological potential of Virgibacillus dokdonensis T4.6 isolated from salt-fermented shrimp paste.</title>
        <authorList>
            <person name="Doan T.V."/>
            <person name="Quach N.T."/>
            <person name="Phi Q.-T."/>
        </authorList>
    </citation>
    <scope>NUCLEOTIDE SEQUENCE [LARGE SCALE GENOMIC DNA]</scope>
    <source>
        <strain evidence="8 9">T4.6</strain>
    </source>
</reference>
<comment type="caution">
    <text evidence="8">The sequence shown here is derived from an EMBL/GenBank/DDBJ whole genome shotgun (WGS) entry which is preliminary data.</text>
</comment>
<evidence type="ECO:0000256" key="5">
    <source>
        <dbReference type="ARBA" id="ARBA00023088"/>
    </source>
</evidence>
<evidence type="ECO:0000256" key="4">
    <source>
        <dbReference type="ARBA" id="ARBA00022729"/>
    </source>
</evidence>
<keyword evidence="4" id="KW-0732">Signal</keyword>
<name>A0ABU7VFQ5_9BACI</name>
<evidence type="ECO:0000256" key="3">
    <source>
        <dbReference type="ARBA" id="ARBA00022525"/>
    </source>
</evidence>
<dbReference type="SMART" id="SM00725">
    <property type="entry name" value="NEAT"/>
    <property type="match status" value="1"/>
</dbReference>
<dbReference type="EMBL" id="JAZHPM010000017">
    <property type="protein sequence ID" value="MEF2292481.1"/>
    <property type="molecule type" value="Genomic_DNA"/>
</dbReference>
<proteinExistence type="predicted"/>
<evidence type="ECO:0000256" key="1">
    <source>
        <dbReference type="ARBA" id="ARBA00004168"/>
    </source>
</evidence>
<dbReference type="InterPro" id="IPR037250">
    <property type="entry name" value="NEAT_dom_sf"/>
</dbReference>
<dbReference type="RefSeq" id="WP_331805453.1">
    <property type="nucleotide sequence ID" value="NZ_JAZHPM010000017.1"/>
</dbReference>
<dbReference type="PROSITE" id="PS50978">
    <property type="entry name" value="NEAT"/>
    <property type="match status" value="1"/>
</dbReference>
<keyword evidence="2" id="KW-0134">Cell wall</keyword>
<sequence length="231" mass="27148">MQKRWSEILILILVLLYSVSHIWFSVETSYAKSKSKLPNVEEGVYSLDYVILHAQTDSVSIANDYFEKPATYIVHNGKHYIRFMLNHSEWTKELQSPLGDSFVDVKVIQENKKENTRIVQFQVDRDLTEPIAFKMHVFIETMDPVYDHRYTVRFDFDLDTLKKLDQQTIEKMNISDEDFLAMEEKDSKVSNKSTEPKESNTLLYGTLLLIALIVFSVVFYKIRKKRSSKEE</sequence>
<organism evidence="8 9">
    <name type="scientific">Virgibacillus dokdonensis</name>
    <dbReference type="NCBI Taxonomy" id="302167"/>
    <lineage>
        <taxon>Bacteria</taxon>
        <taxon>Bacillati</taxon>
        <taxon>Bacillota</taxon>
        <taxon>Bacilli</taxon>
        <taxon>Bacillales</taxon>
        <taxon>Bacillaceae</taxon>
        <taxon>Virgibacillus</taxon>
    </lineage>
</organism>
<evidence type="ECO:0000256" key="6">
    <source>
        <dbReference type="SAM" id="Phobius"/>
    </source>
</evidence>
<keyword evidence="6" id="KW-0812">Transmembrane</keyword>
<keyword evidence="5" id="KW-0572">Peptidoglycan-anchor</keyword>
<dbReference type="SUPFAM" id="SSF158911">
    <property type="entry name" value="NEAT domain-like"/>
    <property type="match status" value="1"/>
</dbReference>
<dbReference type="Proteomes" id="UP001356080">
    <property type="component" value="Unassembled WGS sequence"/>
</dbReference>
<dbReference type="Gene3D" id="2.60.40.1850">
    <property type="match status" value="1"/>
</dbReference>
<evidence type="ECO:0000256" key="2">
    <source>
        <dbReference type="ARBA" id="ARBA00022512"/>
    </source>
</evidence>
<protein>
    <submittedName>
        <fullName evidence="8">NEAT domain-containing protein</fullName>
    </submittedName>
</protein>
<dbReference type="PANTHER" id="PTHR37824">
    <property type="entry name" value="IRON-REGULATED SURFACE DETERMINANT PROTEIN C"/>
    <property type="match status" value="1"/>
</dbReference>
<feature type="transmembrane region" description="Helical" evidence="6">
    <location>
        <begin position="202"/>
        <end position="220"/>
    </location>
</feature>
<dbReference type="InterPro" id="IPR006635">
    <property type="entry name" value="NEAT_dom"/>
</dbReference>
<keyword evidence="9" id="KW-1185">Reference proteome</keyword>
<comment type="subcellular location">
    <subcellularLocation>
        <location evidence="1">Secreted</location>
        <location evidence="1">Cell wall</location>
        <topology evidence="1">Peptidoglycan-anchor</topology>
    </subcellularLocation>
</comment>
<gene>
    <name evidence="8" type="ORF">V2W34_10760</name>
</gene>
<dbReference type="CDD" id="cd06920">
    <property type="entry name" value="NEAT"/>
    <property type="match status" value="1"/>
</dbReference>
<dbReference type="PANTHER" id="PTHR37824:SF1">
    <property type="entry name" value="IRON-REGULATED SURFACE DETERMINANT PROTEIN C"/>
    <property type="match status" value="1"/>
</dbReference>
<dbReference type="InterPro" id="IPR050436">
    <property type="entry name" value="IsdA"/>
</dbReference>